<gene>
    <name evidence="1" type="ORF">HA336_00735</name>
</gene>
<dbReference type="Proteomes" id="UP000619545">
    <property type="component" value="Unassembled WGS sequence"/>
</dbReference>
<organism evidence="1 2">
    <name type="scientific">Methanopyrus kandleri</name>
    <dbReference type="NCBI Taxonomy" id="2320"/>
    <lineage>
        <taxon>Archaea</taxon>
        <taxon>Methanobacteriati</taxon>
        <taxon>Methanobacteriota</taxon>
        <taxon>Methanomada group</taxon>
        <taxon>Methanopyri</taxon>
        <taxon>Methanopyrales</taxon>
        <taxon>Methanopyraceae</taxon>
        <taxon>Methanopyrus</taxon>
    </lineage>
</organism>
<evidence type="ECO:0000313" key="2">
    <source>
        <dbReference type="Proteomes" id="UP000619545"/>
    </source>
</evidence>
<accession>A0A832WM10</accession>
<protein>
    <submittedName>
        <fullName evidence="1">Uncharacterized protein</fullName>
    </submittedName>
</protein>
<dbReference type="EMBL" id="DUJS01000001">
    <property type="protein sequence ID" value="HII69742.1"/>
    <property type="molecule type" value="Genomic_DNA"/>
</dbReference>
<evidence type="ECO:0000313" key="1">
    <source>
        <dbReference type="EMBL" id="HII69742.1"/>
    </source>
</evidence>
<proteinExistence type="predicted"/>
<dbReference type="AlphaFoldDB" id="A0A832WM10"/>
<name>A0A832WM10_9EURY</name>
<comment type="caution">
    <text evidence="1">The sequence shown here is derived from an EMBL/GenBank/DDBJ whole genome shotgun (WGS) entry which is preliminary data.</text>
</comment>
<dbReference type="RefSeq" id="WP_011019477.1">
    <property type="nucleotide sequence ID" value="NZ_DUJS01000001.1"/>
</dbReference>
<sequence>MSGTETVRLRAVSPVTSRTGESVVVDLREDLRRHLRALLGRCLERGEVRRIETALFGGTVNGETIFPAVEFRLVGDELPRYPAGSVFELEVRVESRELPWSILSRYSDDPVEFASECLGWALELLSLLGGVGAQSDLCAGSLLWEGREPRRPVDVLSRTDAALRWVEAKFGDVPDRSPRFAAFRDGYFLVAVGPTGDLYEVLGRVESVYNRLARARFRLVLQVKRTRDGLHFPVAVAFARHARERVELQRAAATFLDLGWETLPKLLDLAAESGRRSRPIRF</sequence>
<dbReference type="GeneID" id="1477210"/>
<reference evidence="1" key="1">
    <citation type="journal article" date="2020" name="bioRxiv">
        <title>A rank-normalized archaeal taxonomy based on genome phylogeny resolves widespread incomplete and uneven classifications.</title>
        <authorList>
            <person name="Rinke C."/>
            <person name="Chuvochina M."/>
            <person name="Mussig A.J."/>
            <person name="Chaumeil P.-A."/>
            <person name="Waite D.W."/>
            <person name="Whitman W.B."/>
            <person name="Parks D.H."/>
            <person name="Hugenholtz P."/>
        </authorList>
    </citation>
    <scope>NUCLEOTIDE SEQUENCE</scope>
    <source>
        <strain evidence="1">UBA8853</strain>
    </source>
</reference>